<feature type="compositionally biased region" description="Gly residues" evidence="2">
    <location>
        <begin position="613"/>
        <end position="624"/>
    </location>
</feature>
<dbReference type="PROSITE" id="PS50102">
    <property type="entry name" value="RRM"/>
    <property type="match status" value="2"/>
</dbReference>
<feature type="compositionally biased region" description="Acidic residues" evidence="2">
    <location>
        <begin position="107"/>
        <end position="117"/>
    </location>
</feature>
<dbReference type="Pfam" id="PF23085">
    <property type="entry name" value="RRM_PARP14_3"/>
    <property type="match status" value="3"/>
</dbReference>
<feature type="region of interest" description="Disordered" evidence="2">
    <location>
        <begin position="1520"/>
        <end position="1541"/>
    </location>
</feature>
<feature type="compositionally biased region" description="Polar residues" evidence="2">
    <location>
        <begin position="534"/>
        <end position="559"/>
    </location>
</feature>
<feature type="compositionally biased region" description="Polar residues" evidence="2">
    <location>
        <begin position="163"/>
        <end position="180"/>
    </location>
</feature>
<feature type="compositionally biased region" description="Acidic residues" evidence="2">
    <location>
        <begin position="87"/>
        <end position="98"/>
    </location>
</feature>
<feature type="compositionally biased region" description="Polar residues" evidence="2">
    <location>
        <begin position="471"/>
        <end position="523"/>
    </location>
</feature>
<feature type="domain" description="Macro" evidence="4">
    <location>
        <begin position="1542"/>
        <end position="1596"/>
    </location>
</feature>
<keyword evidence="5" id="KW-1185">Reference proteome</keyword>
<dbReference type="InterPro" id="IPR043472">
    <property type="entry name" value="Macro_dom-like"/>
</dbReference>
<protein>
    <submittedName>
        <fullName evidence="6">Uncharacterized protein LOC109477487</fullName>
    </submittedName>
</protein>
<feature type="compositionally biased region" description="Polar residues" evidence="2">
    <location>
        <begin position="691"/>
        <end position="706"/>
    </location>
</feature>
<name>A0A6P4YYA3_BRABE</name>
<evidence type="ECO:0000313" key="6">
    <source>
        <dbReference type="RefSeq" id="XP_019634330.1"/>
    </source>
</evidence>
<dbReference type="SMART" id="SM00360">
    <property type="entry name" value="RRM"/>
    <property type="match status" value="4"/>
</dbReference>
<feature type="compositionally biased region" description="Acidic residues" evidence="2">
    <location>
        <begin position="726"/>
        <end position="735"/>
    </location>
</feature>
<feature type="compositionally biased region" description="Polar residues" evidence="2">
    <location>
        <begin position="655"/>
        <end position="684"/>
    </location>
</feature>
<feature type="compositionally biased region" description="Low complexity" evidence="2">
    <location>
        <begin position="1520"/>
        <end position="1534"/>
    </location>
</feature>
<dbReference type="Pfam" id="PF23084">
    <property type="entry name" value="KH_PARP14_1"/>
    <property type="match status" value="1"/>
</dbReference>
<dbReference type="GO" id="GO:0003723">
    <property type="term" value="F:RNA binding"/>
    <property type="evidence" value="ECO:0007669"/>
    <property type="project" value="UniProtKB-UniRule"/>
</dbReference>
<dbReference type="PANTHER" id="PTHR15225">
    <property type="entry name" value="INTERFERON-INDUCED PROTEIN 35/NMI N-MYC/STAT INTERACTING PROTEIN"/>
    <property type="match status" value="1"/>
</dbReference>
<dbReference type="InterPro" id="IPR012677">
    <property type="entry name" value="Nucleotide-bd_a/b_plait_sf"/>
</dbReference>
<dbReference type="InterPro" id="IPR000504">
    <property type="entry name" value="RRM_dom"/>
</dbReference>
<feature type="domain" description="RRM" evidence="3">
    <location>
        <begin position="6"/>
        <end position="82"/>
    </location>
</feature>
<dbReference type="Gene3D" id="3.30.70.330">
    <property type="match status" value="4"/>
</dbReference>
<dbReference type="SUPFAM" id="SSF54928">
    <property type="entry name" value="RNA-binding domain, RBD"/>
    <property type="match status" value="1"/>
</dbReference>
<dbReference type="Gene3D" id="3.40.220.10">
    <property type="entry name" value="Leucine Aminopeptidase, subunit E, domain 1"/>
    <property type="match status" value="1"/>
</dbReference>
<feature type="region of interest" description="Disordered" evidence="2">
    <location>
        <begin position="752"/>
        <end position="801"/>
    </location>
</feature>
<evidence type="ECO:0000256" key="1">
    <source>
        <dbReference type="PROSITE-ProRule" id="PRU00176"/>
    </source>
</evidence>
<feature type="region of interest" description="Disordered" evidence="2">
    <location>
        <begin position="310"/>
        <end position="562"/>
    </location>
</feature>
<dbReference type="OrthoDB" id="6161426at2759"/>
<dbReference type="RefSeq" id="XP_019634330.1">
    <property type="nucleotide sequence ID" value="XM_019778771.1"/>
</dbReference>
<dbReference type="Proteomes" id="UP000515135">
    <property type="component" value="Unplaced"/>
</dbReference>
<dbReference type="SUPFAM" id="SSF52949">
    <property type="entry name" value="Macro domain-like"/>
    <property type="match status" value="1"/>
</dbReference>
<dbReference type="GeneID" id="109477487"/>
<feature type="compositionally biased region" description="Polar residues" evidence="2">
    <location>
        <begin position="375"/>
        <end position="429"/>
    </location>
</feature>
<dbReference type="InterPro" id="IPR057044">
    <property type="entry name" value="PARP14_KH_1"/>
</dbReference>
<gene>
    <name evidence="6" type="primary">LOC109477487</name>
</gene>
<dbReference type="InterPro" id="IPR002589">
    <property type="entry name" value="Macro_dom"/>
</dbReference>
<dbReference type="KEGG" id="bbel:109477487"/>
<evidence type="ECO:0000256" key="2">
    <source>
        <dbReference type="SAM" id="MobiDB-lite"/>
    </source>
</evidence>
<feature type="compositionally biased region" description="Pro residues" evidence="2">
    <location>
        <begin position="353"/>
        <end position="372"/>
    </location>
</feature>
<keyword evidence="1" id="KW-0694">RNA-binding</keyword>
<evidence type="ECO:0000259" key="4">
    <source>
        <dbReference type="PROSITE" id="PS51154"/>
    </source>
</evidence>
<feature type="compositionally biased region" description="Low complexity" evidence="2">
    <location>
        <begin position="437"/>
        <end position="448"/>
    </location>
</feature>
<feature type="compositionally biased region" description="Polar residues" evidence="2">
    <location>
        <begin position="637"/>
        <end position="648"/>
    </location>
</feature>
<reference evidence="6" key="1">
    <citation type="submission" date="2025-08" db="UniProtKB">
        <authorList>
            <consortium name="RefSeq"/>
        </authorList>
    </citation>
    <scope>IDENTIFICATION</scope>
    <source>
        <tissue evidence="6">Gonad</tissue>
    </source>
</reference>
<feature type="region of interest" description="Disordered" evidence="2">
    <location>
        <begin position="246"/>
        <end position="282"/>
    </location>
</feature>
<accession>A0A6P4YYA3</accession>
<dbReference type="InterPro" id="IPR034464">
    <property type="entry name" value="PAR10_RRM1_2"/>
</dbReference>
<evidence type="ECO:0000259" key="3">
    <source>
        <dbReference type="PROSITE" id="PS50102"/>
    </source>
</evidence>
<proteinExistence type="predicted"/>
<feature type="domain" description="RRM" evidence="3">
    <location>
        <begin position="961"/>
        <end position="1037"/>
    </location>
</feature>
<dbReference type="InterPro" id="IPR035979">
    <property type="entry name" value="RBD_domain_sf"/>
</dbReference>
<sequence>MSSSSRSVHVRGLPELGGLQDKVTGYFQSGSLSAGGAVTRVKLLGPGQAVVTFADETVAQNVLAQPQHSIQGTRIKVTACPPHLDTPEEPGGDTEETDEKAAGDETNKDEEESALSEEEVKLEEAGIDVVELQSQGSVKELMKRFESPDPMTFLEKDRKKRAATSQEDSPSELSRTNQALDCSAVELPPSDDDESPEESPSPKCLPVQDSHGTGDDGSEAVVADRSLLHQVNADSKLSKRNLALDCSAIELPPSDDDETPQESPTPKCLPVQVSHGTRDDESEAVVADRSLLHQVNADSKLSKINLALDCSAVELPPSDDDETPEESQTPRSWPAQVSHGTRNDESDAFAAPPKIPPTPPKPTVPPKPPPKPTTRTSVPLMTAATSPQHSNLTSAPMGSQEQLQQPTPSFPQHPNIPNTSIKDQLQQQLHPIPHCISSVTSEATVTSSQHSNKPNAPMEGLLNQPHPKPTTGFSVPNETTSSSPQHPNLPNTSMGGQPQQAYSMQQSTSSEATVTSSQQTNIPNAPMESPHQPYPTTGFSVPTETTHPSPQHPTLNTSMGPGQPQQPWYPYWHPHPQWGMMYPRQPMYQPQFSGSFGFRPPYMPYLPYGDTGHGVPGTGRGGIPPSGVPFQGHPASGPQSSFFPQVSHSRPPGQPTGNVPPTGARSSPQSELLHSYHQPSSSESARWASPRTGSPVSLPFQQQNRSHGYHSDQESSVHSRQTPTELSDEESNFEDALDSVSCVGSVVSDGESFIRASSSPNPASWGRKETTRPLGAAAKTDHHSSNERNRKEGKTTPDIHETPSTITIQVSGFLSSPNEEMLRLYFENKKRSGGEDIQEFEVKDNKVFIVFKDPTVARHVLSRDHRLDETVLKLKEVQPRSLDNTRLLVKGFKESTTKETLSLYLENISDDDVITVDYSTQPGVALVTFNKISNFDRMVAKAQSRPLEGQRLTLERVPITDAIIVTDLPDTVSRDLLELYFESETKSGGGPISDIKMDSSTGTAVVQFDDIKTVNRVHQKSPHFLNNKPVSVKPYYECLAEVVDDDAPGAFKMPQPINIKIKPELILFAFAMPKFVEQLESKLKEVHAEVDKTVTEEVKISPTLKPKMKDVRKLTRHWEDKSRSSVEEFFTQFQAMEIHVASNIWQRTKDRFEKVSEKVSNVASKGDDLWVQCSDEEDGGGVVTLIGTSEAVTEAELVCKTFIEETEKQLKLEATIVTDNITNMKAAKLKILKLNNLQEKHPDVEIKFDIDKRSVGFKGQQALVQNAKIDLLETANNLAEERVSLPRGKLSYLKSDRGRKHLEDSLKKNDIKAAFATKDEEMTILALQDSEVKAAKDLLQQVVSESPVAVAEESRDLLSKQGFASLSADLRQRLSVDIHVAKDKVWVVGPAEKVATASKEIKSYIAKNTIVTINMDVAEGTSKFLNCYRNADVKDVEKKHAEQLVQITINRGKLTVRGTKDGTQSARKELQALIDDVTTDTMNITKPGMHKFFTEGTGNTLLKGIEKQVKCVITVGGKPGAPARATGRTRAAAAPGPPGDPNQVCSHTMRGGQKLVVVQGDLTSRRVDVMVNTANGAMVHGGGLAAAIVKEQGCWL</sequence>
<dbReference type="CDD" id="cd12547">
    <property type="entry name" value="RRM1_2_PAR10"/>
    <property type="match status" value="1"/>
</dbReference>
<dbReference type="PROSITE" id="PS51154">
    <property type="entry name" value="MACRO"/>
    <property type="match status" value="1"/>
</dbReference>
<organism evidence="5 6">
    <name type="scientific">Branchiostoma belcheri</name>
    <name type="common">Amphioxus</name>
    <dbReference type="NCBI Taxonomy" id="7741"/>
    <lineage>
        <taxon>Eukaryota</taxon>
        <taxon>Metazoa</taxon>
        <taxon>Chordata</taxon>
        <taxon>Cephalochordata</taxon>
        <taxon>Leptocardii</taxon>
        <taxon>Amphioxiformes</taxon>
        <taxon>Branchiostomatidae</taxon>
        <taxon>Branchiostoma</taxon>
    </lineage>
</organism>
<dbReference type="CDD" id="cd12301">
    <property type="entry name" value="RRM1_2_PAR10_like"/>
    <property type="match status" value="1"/>
</dbReference>
<feature type="compositionally biased region" description="Basic and acidic residues" evidence="2">
    <location>
        <begin position="779"/>
        <end position="801"/>
    </location>
</feature>
<evidence type="ECO:0000313" key="5">
    <source>
        <dbReference type="Proteomes" id="UP000515135"/>
    </source>
</evidence>
<feature type="region of interest" description="Disordered" evidence="2">
    <location>
        <begin position="73"/>
        <end position="223"/>
    </location>
</feature>
<feature type="region of interest" description="Disordered" evidence="2">
    <location>
        <begin position="613"/>
        <end position="735"/>
    </location>
</feature>